<evidence type="ECO:0000256" key="7">
    <source>
        <dbReference type="ARBA" id="ARBA00025795"/>
    </source>
</evidence>
<evidence type="ECO:0000256" key="5">
    <source>
        <dbReference type="ARBA" id="ARBA00023002"/>
    </source>
</evidence>
<dbReference type="GO" id="GO:0046872">
    <property type="term" value="F:metal ion binding"/>
    <property type="evidence" value="ECO:0007669"/>
    <property type="project" value="UniProtKB-KW"/>
</dbReference>
<comment type="similarity">
    <text evidence="7">Belongs to the chloroperoxidase family.</text>
</comment>
<evidence type="ECO:0000256" key="8">
    <source>
        <dbReference type="SAM" id="Phobius"/>
    </source>
</evidence>
<dbReference type="Gene3D" id="1.10.489.10">
    <property type="entry name" value="Chloroperoxidase-like"/>
    <property type="match status" value="1"/>
</dbReference>
<proteinExistence type="inferred from homology"/>
<evidence type="ECO:0000256" key="4">
    <source>
        <dbReference type="ARBA" id="ARBA00022723"/>
    </source>
</evidence>
<organism evidence="10 11">
    <name type="scientific">Austropuccinia psidii MF-1</name>
    <dbReference type="NCBI Taxonomy" id="1389203"/>
    <lineage>
        <taxon>Eukaryota</taxon>
        <taxon>Fungi</taxon>
        <taxon>Dikarya</taxon>
        <taxon>Basidiomycota</taxon>
        <taxon>Pucciniomycotina</taxon>
        <taxon>Pucciniomycetes</taxon>
        <taxon>Pucciniales</taxon>
        <taxon>Sphaerophragmiaceae</taxon>
        <taxon>Austropuccinia</taxon>
    </lineage>
</organism>
<protein>
    <recommendedName>
        <fullName evidence="9">Heme haloperoxidase family profile domain-containing protein</fullName>
    </recommendedName>
</protein>
<keyword evidence="8" id="KW-0472">Membrane</keyword>
<dbReference type="AlphaFoldDB" id="A0A9Q3I124"/>
<keyword evidence="5" id="KW-0560">Oxidoreductase</keyword>
<dbReference type="PANTHER" id="PTHR33577">
    <property type="entry name" value="STERIGMATOCYSTIN BIOSYNTHESIS PEROXIDASE STCC-RELATED"/>
    <property type="match status" value="1"/>
</dbReference>
<dbReference type="Pfam" id="PF01328">
    <property type="entry name" value="Peroxidase_2"/>
    <property type="match status" value="1"/>
</dbReference>
<comment type="cofactor">
    <cofactor evidence="1">
        <name>heme b</name>
        <dbReference type="ChEBI" id="CHEBI:60344"/>
    </cofactor>
</comment>
<dbReference type="EMBL" id="AVOT02029386">
    <property type="protein sequence ID" value="MBW0522204.1"/>
    <property type="molecule type" value="Genomic_DNA"/>
</dbReference>
<evidence type="ECO:0000256" key="2">
    <source>
        <dbReference type="ARBA" id="ARBA00022559"/>
    </source>
</evidence>
<feature type="transmembrane region" description="Helical" evidence="8">
    <location>
        <begin position="54"/>
        <end position="81"/>
    </location>
</feature>
<evidence type="ECO:0000256" key="3">
    <source>
        <dbReference type="ARBA" id="ARBA00022617"/>
    </source>
</evidence>
<keyword evidence="4" id="KW-0479">Metal-binding</keyword>
<dbReference type="PROSITE" id="PS51405">
    <property type="entry name" value="HEME_HALOPEROXIDASE"/>
    <property type="match status" value="1"/>
</dbReference>
<comment type="caution">
    <text evidence="10">The sequence shown here is derived from an EMBL/GenBank/DDBJ whole genome shotgun (WGS) entry which is preliminary data.</text>
</comment>
<keyword evidence="3" id="KW-0349">Heme</keyword>
<dbReference type="InterPro" id="IPR036851">
    <property type="entry name" value="Chloroperoxidase-like_sf"/>
</dbReference>
<evidence type="ECO:0000313" key="10">
    <source>
        <dbReference type="EMBL" id="MBW0522204.1"/>
    </source>
</evidence>
<dbReference type="PANTHER" id="PTHR33577:SF9">
    <property type="entry name" value="PEROXIDASE STCC"/>
    <property type="match status" value="1"/>
</dbReference>
<dbReference type="GO" id="GO:0004601">
    <property type="term" value="F:peroxidase activity"/>
    <property type="evidence" value="ECO:0007669"/>
    <property type="project" value="UniProtKB-KW"/>
</dbReference>
<dbReference type="InterPro" id="IPR000028">
    <property type="entry name" value="Chloroperoxidase"/>
</dbReference>
<reference evidence="10" key="1">
    <citation type="submission" date="2021-03" db="EMBL/GenBank/DDBJ databases">
        <title>Draft genome sequence of rust myrtle Austropuccinia psidii MF-1, a brazilian biotype.</title>
        <authorList>
            <person name="Quecine M.C."/>
            <person name="Pachon D.M.R."/>
            <person name="Bonatelli M.L."/>
            <person name="Correr F.H."/>
            <person name="Franceschini L.M."/>
            <person name="Leite T.F."/>
            <person name="Margarido G.R.A."/>
            <person name="Almeida C.A."/>
            <person name="Ferrarezi J.A."/>
            <person name="Labate C.A."/>
        </authorList>
    </citation>
    <scope>NUCLEOTIDE SEQUENCE</scope>
    <source>
        <strain evidence="10">MF-1</strain>
    </source>
</reference>
<evidence type="ECO:0000256" key="1">
    <source>
        <dbReference type="ARBA" id="ARBA00001970"/>
    </source>
</evidence>
<dbReference type="Proteomes" id="UP000765509">
    <property type="component" value="Unassembled WGS sequence"/>
</dbReference>
<gene>
    <name evidence="10" type="ORF">O181_061919</name>
</gene>
<dbReference type="OrthoDB" id="407298at2759"/>
<keyword evidence="11" id="KW-1185">Reference proteome</keyword>
<keyword evidence="6" id="KW-0408">Iron</keyword>
<keyword evidence="8" id="KW-0812">Transmembrane</keyword>
<sequence>MSYIKIRHLKSSNHSHSIQPYRRRSDLPNPCPGLAVLFNHNYINVKNQDEKIPFWTWAFALVDCYNFSTPFALFFALISAWRFKLFSYRFSVRDLATHGSIEHDASMTRHDFGKGDFISADLNLINRMLNALSKNRTKRLQNHSKIQINSSINHDTVTLEDFVNHKIDLQNQLKTYTAQSKWNVKFLGAGHVAFTLQALQLPQSLCHQDGIMTYQSWLKVWFEEERLPLDLGWRKPTCQTTALSTFNLVHKNLMIQKGSPDQTISDSLFSFIKEIGNLFNIQTKKDSIHS</sequence>
<name>A0A9Q3I124_9BASI</name>
<evidence type="ECO:0000259" key="9">
    <source>
        <dbReference type="PROSITE" id="PS51405"/>
    </source>
</evidence>
<evidence type="ECO:0000313" key="11">
    <source>
        <dbReference type="Proteomes" id="UP000765509"/>
    </source>
</evidence>
<accession>A0A9Q3I124</accession>
<keyword evidence="8" id="KW-1133">Transmembrane helix</keyword>
<evidence type="ECO:0000256" key="6">
    <source>
        <dbReference type="ARBA" id="ARBA00023004"/>
    </source>
</evidence>
<dbReference type="SUPFAM" id="SSF47571">
    <property type="entry name" value="Cloroperoxidase"/>
    <property type="match status" value="1"/>
</dbReference>
<keyword evidence="2" id="KW-0575">Peroxidase</keyword>
<feature type="domain" description="Heme haloperoxidase family profile" evidence="9">
    <location>
        <begin position="14"/>
        <end position="250"/>
    </location>
</feature>